<comment type="subunit">
    <text evidence="11">Part of an enzyme complex containing four subunits: a flavoprotein, an iron-sulfur protein, plus two membrane-anchoring proteins, SdhC and SdhD. The complex can form homotrimers.</text>
</comment>
<evidence type="ECO:0000256" key="4">
    <source>
        <dbReference type="ARBA" id="ARBA00020076"/>
    </source>
</evidence>
<sequence length="126" mass="14375">MSIKPVFINLLKIQLPLAAFLSITHRVTGVLIFFLVLPTSVYFLSLLLSSESSYMNFLDLYMNNFILRTFVLFLALIFTYHVFTGARHMLLDFHLISETLSATKTSSIITLILFLINGVIQAWVIL</sequence>
<feature type="transmembrane region" description="Helical" evidence="13">
    <location>
        <begin position="107"/>
        <end position="125"/>
    </location>
</feature>
<dbReference type="Proteomes" id="UP000050874">
    <property type="component" value="Unassembled WGS sequence"/>
</dbReference>
<evidence type="ECO:0000256" key="3">
    <source>
        <dbReference type="ARBA" id="ARBA00007244"/>
    </source>
</evidence>
<evidence type="ECO:0000256" key="5">
    <source>
        <dbReference type="ARBA" id="ARBA00022617"/>
    </source>
</evidence>
<evidence type="ECO:0000256" key="1">
    <source>
        <dbReference type="ARBA" id="ARBA00004050"/>
    </source>
</evidence>
<keyword evidence="10 13" id="KW-0472">Membrane</keyword>
<dbReference type="Pfam" id="PF01127">
    <property type="entry name" value="Sdh_cyt"/>
    <property type="match status" value="1"/>
</dbReference>
<keyword evidence="5 12" id="KW-0349">Heme</keyword>
<dbReference type="Gene3D" id="1.20.1300.10">
    <property type="entry name" value="Fumarate reductase/succinate dehydrogenase, transmembrane subunit"/>
    <property type="match status" value="1"/>
</dbReference>
<gene>
    <name evidence="14" type="ORF">ABR63_08100</name>
</gene>
<keyword evidence="9 12" id="KW-0408">Iron</keyword>
<accession>A0A0R2PRA1</accession>
<dbReference type="InterPro" id="IPR034804">
    <property type="entry name" value="SQR/QFR_C/D"/>
</dbReference>
<dbReference type="GO" id="GO:0009055">
    <property type="term" value="F:electron transfer activity"/>
    <property type="evidence" value="ECO:0007669"/>
    <property type="project" value="InterPro"/>
</dbReference>
<dbReference type="EMBL" id="LIAV01000117">
    <property type="protein sequence ID" value="KRO40417.1"/>
    <property type="molecule type" value="Genomic_DNA"/>
</dbReference>
<evidence type="ECO:0000256" key="11">
    <source>
        <dbReference type="ARBA" id="ARBA00025912"/>
    </source>
</evidence>
<reference evidence="15" key="1">
    <citation type="submission" date="2015-10" db="EMBL/GenBank/DDBJ databases">
        <title>Metagenome-Assembled Genomes uncover a global brackish microbiome.</title>
        <authorList>
            <person name="Hugerth L.W."/>
            <person name="Larsson J."/>
            <person name="Alneberg J."/>
            <person name="Lindh M.V."/>
            <person name="Legrand C."/>
            <person name="Pinhassi J."/>
            <person name="Andersson A."/>
        </authorList>
    </citation>
    <scope>NUCLEOTIDE SEQUENCE [LARGE SCALE GENOMIC DNA]</scope>
</reference>
<comment type="cofactor">
    <cofactor evidence="12">
        <name>heme</name>
        <dbReference type="ChEBI" id="CHEBI:30413"/>
    </cofactor>
    <text evidence="12">The heme is bound between the two transmembrane subunits.</text>
</comment>
<comment type="similarity">
    <text evidence="3">Belongs to the cytochrome b560 family.</text>
</comment>
<dbReference type="GO" id="GO:0016020">
    <property type="term" value="C:membrane"/>
    <property type="evidence" value="ECO:0007669"/>
    <property type="project" value="UniProtKB-SubCell"/>
</dbReference>
<comment type="function">
    <text evidence="1">Membrane-anchoring subunit of succinate dehydrogenase (SDH).</text>
</comment>
<dbReference type="NCBIfam" id="TIGR02970">
    <property type="entry name" value="succ_dehyd_cytB"/>
    <property type="match status" value="1"/>
</dbReference>
<name>A0A0R2PRA1_9GAMM</name>
<dbReference type="GO" id="GO:0046872">
    <property type="term" value="F:metal ion binding"/>
    <property type="evidence" value="ECO:0007669"/>
    <property type="project" value="UniProtKB-KW"/>
</dbReference>
<keyword evidence="7 12" id="KW-0479">Metal-binding</keyword>
<proteinExistence type="inferred from homology"/>
<keyword evidence="8 13" id="KW-1133">Transmembrane helix</keyword>
<evidence type="ECO:0000256" key="8">
    <source>
        <dbReference type="ARBA" id="ARBA00022989"/>
    </source>
</evidence>
<feature type="binding site" description="axial binding residue" evidence="12">
    <location>
        <position position="81"/>
    </location>
    <ligand>
        <name>heme</name>
        <dbReference type="ChEBI" id="CHEBI:30413"/>
        <note>ligand shared with second transmembrane subunit</note>
    </ligand>
    <ligandPart>
        <name>Fe</name>
        <dbReference type="ChEBI" id="CHEBI:18248"/>
    </ligandPart>
</feature>
<feature type="transmembrane region" description="Helical" evidence="13">
    <location>
        <begin position="30"/>
        <end position="50"/>
    </location>
</feature>
<evidence type="ECO:0000256" key="12">
    <source>
        <dbReference type="PIRSR" id="PIRSR000178-1"/>
    </source>
</evidence>
<evidence type="ECO:0000256" key="9">
    <source>
        <dbReference type="ARBA" id="ARBA00023004"/>
    </source>
</evidence>
<evidence type="ECO:0000256" key="6">
    <source>
        <dbReference type="ARBA" id="ARBA00022692"/>
    </source>
</evidence>
<dbReference type="SUPFAM" id="SSF81343">
    <property type="entry name" value="Fumarate reductase respiratory complex transmembrane subunits"/>
    <property type="match status" value="1"/>
</dbReference>
<dbReference type="InterPro" id="IPR000701">
    <property type="entry name" value="SuccDH_FuR_B_TM-su"/>
</dbReference>
<dbReference type="GO" id="GO:0006099">
    <property type="term" value="P:tricarboxylic acid cycle"/>
    <property type="evidence" value="ECO:0007669"/>
    <property type="project" value="InterPro"/>
</dbReference>
<comment type="subcellular location">
    <subcellularLocation>
        <location evidence="2">Membrane</location>
    </subcellularLocation>
</comment>
<evidence type="ECO:0000256" key="10">
    <source>
        <dbReference type="ARBA" id="ARBA00023136"/>
    </source>
</evidence>
<dbReference type="AlphaFoldDB" id="A0A0R2PRA1"/>
<evidence type="ECO:0000256" key="13">
    <source>
        <dbReference type="SAM" id="Phobius"/>
    </source>
</evidence>
<evidence type="ECO:0000313" key="14">
    <source>
        <dbReference type="EMBL" id="KRO40417.1"/>
    </source>
</evidence>
<comment type="caution">
    <text evidence="14">The sequence shown here is derived from an EMBL/GenBank/DDBJ whole genome shotgun (WGS) entry which is preliminary data.</text>
</comment>
<evidence type="ECO:0000256" key="2">
    <source>
        <dbReference type="ARBA" id="ARBA00004370"/>
    </source>
</evidence>
<organism evidence="14 15">
    <name type="scientific">SAR86 cluster bacterium BACL1 MAG-120920-bin57</name>
    <dbReference type="NCBI Taxonomy" id="1655571"/>
    <lineage>
        <taxon>Bacteria</taxon>
        <taxon>Pseudomonadati</taxon>
        <taxon>Pseudomonadota</taxon>
        <taxon>Gammaproteobacteria</taxon>
        <taxon>SAR86 cluster</taxon>
    </lineage>
</organism>
<evidence type="ECO:0000313" key="15">
    <source>
        <dbReference type="Proteomes" id="UP000050874"/>
    </source>
</evidence>
<dbReference type="PIRSF" id="PIRSF000178">
    <property type="entry name" value="SDH_cyt_b560"/>
    <property type="match status" value="1"/>
</dbReference>
<dbReference type="InterPro" id="IPR014314">
    <property type="entry name" value="Succ_DH_cytb556"/>
</dbReference>
<protein>
    <recommendedName>
        <fullName evidence="4">Succinate dehydrogenase cytochrome b556 subunit</fullName>
    </recommendedName>
</protein>
<evidence type="ECO:0000256" key="7">
    <source>
        <dbReference type="ARBA" id="ARBA00022723"/>
    </source>
</evidence>
<keyword evidence="6 13" id="KW-0812">Transmembrane</keyword>
<feature type="transmembrane region" description="Helical" evidence="13">
    <location>
        <begin position="65"/>
        <end position="86"/>
    </location>
</feature>